<name>A0A7Y0FKT5_9BACT</name>
<dbReference type="Gene3D" id="2.60.450.10">
    <property type="entry name" value="Lipopolysaccharide (LPS) transport protein A like domain"/>
    <property type="match status" value="3"/>
</dbReference>
<evidence type="ECO:0000313" key="5">
    <source>
        <dbReference type="Proteomes" id="UP000559626"/>
    </source>
</evidence>
<evidence type="ECO:0000256" key="1">
    <source>
        <dbReference type="SAM" id="MobiDB-lite"/>
    </source>
</evidence>
<feature type="region of interest" description="Disordered" evidence="1">
    <location>
        <begin position="28"/>
        <end position="49"/>
    </location>
</feature>
<evidence type="ECO:0000256" key="2">
    <source>
        <dbReference type="SAM" id="SignalP"/>
    </source>
</evidence>
<gene>
    <name evidence="4" type="ORF">HHL22_02405</name>
</gene>
<feature type="domain" description="Organic solvent tolerance-like N-terminal" evidence="3">
    <location>
        <begin position="57"/>
        <end position="201"/>
    </location>
</feature>
<feature type="compositionally biased region" description="Basic residues" evidence="1">
    <location>
        <begin position="546"/>
        <end position="575"/>
    </location>
</feature>
<evidence type="ECO:0000313" key="4">
    <source>
        <dbReference type="EMBL" id="NML64047.1"/>
    </source>
</evidence>
<feature type="compositionally biased region" description="Low complexity" evidence="1">
    <location>
        <begin position="28"/>
        <end position="47"/>
    </location>
</feature>
<feature type="chain" id="PRO_5031034325" evidence="2">
    <location>
        <begin position="20"/>
        <end position="606"/>
    </location>
</feature>
<accession>A0A7Y0FKT5</accession>
<organism evidence="4 5">
    <name type="scientific">Hymenobacter polaris</name>
    <dbReference type="NCBI Taxonomy" id="2682546"/>
    <lineage>
        <taxon>Bacteria</taxon>
        <taxon>Pseudomonadati</taxon>
        <taxon>Bacteroidota</taxon>
        <taxon>Cytophagia</taxon>
        <taxon>Cytophagales</taxon>
        <taxon>Hymenobacteraceae</taxon>
        <taxon>Hymenobacter</taxon>
    </lineage>
</organism>
<evidence type="ECO:0000259" key="3">
    <source>
        <dbReference type="Pfam" id="PF13100"/>
    </source>
</evidence>
<dbReference type="AlphaFoldDB" id="A0A7Y0FKT5"/>
<sequence length="606" mass="67431">MSLLRFFVLLLGLAGPLGAAWAQTRPAAPATRPPAAEAPARPGAATPKPATGVPVKLLHAGILRGGVFNGMPIRKLIDTVSFQQGDVLLYCDSAYQYLDKNQIEAFNHVRIVQSDTLIITGNHGAYDGNQRTARITGDVVMTDPRMTLTTQALDYDLDRKTAFYTVGGHLVDPKNTLDSEQGFYDTNSKVFDFRRSVHLVSLNEKGERTDLRTDQLIFNTISKLATFEGPTYIQDQQSELYAERGTYNTITRLSNFERNAKITTPNYLLGGDQLRYDEKRLYGEANGHATLISKKDNVVLRGDQGRYWRALGRTKIFGTRPVVRSISGRDTLYLAADTLLSVESRPSNLKQRPILYAWPRAQLVRGRVQGRADSLTYDRQDSVIYLNRDPVLWQARNQLTSDSMNIRFLHGQLHKALLLGNAFAIQEDTIGDYNQVKGRRMVAYFQQSQLRRIDVLGNAESIYFTLEGDSVMSGMNKSVSASMTLRFADNKIKQLTWVTNPEASYTPPAELKAEEKQFKGFKWRAAERPTRRQVLGKHFASDLKKAPARKPRSKPKAKPKGKAKTAPRPRAKPKAAPKLPLPQAPAGPPVAPAARPSVPAAAATQR</sequence>
<reference evidence="4 5" key="1">
    <citation type="submission" date="2020-04" db="EMBL/GenBank/DDBJ databases">
        <title>Hymenobacter polaris sp. nov., isolated from Arctic soil.</title>
        <authorList>
            <person name="Dahal R.H."/>
        </authorList>
    </citation>
    <scope>NUCLEOTIDE SEQUENCE [LARGE SCALE GENOMIC DNA]</scope>
    <source>
        <strain evidence="4 5">RP-2-7</strain>
    </source>
</reference>
<feature type="signal peptide" evidence="2">
    <location>
        <begin position="1"/>
        <end position="19"/>
    </location>
</feature>
<proteinExistence type="predicted"/>
<dbReference type="InterPro" id="IPR005653">
    <property type="entry name" value="OstA-like_N"/>
</dbReference>
<dbReference type="Proteomes" id="UP000559626">
    <property type="component" value="Unassembled WGS sequence"/>
</dbReference>
<dbReference type="EMBL" id="JABBGH010000001">
    <property type="protein sequence ID" value="NML64047.1"/>
    <property type="molecule type" value="Genomic_DNA"/>
</dbReference>
<feature type="compositionally biased region" description="Low complexity" evidence="1">
    <location>
        <begin position="592"/>
        <end position="606"/>
    </location>
</feature>
<feature type="region of interest" description="Disordered" evidence="1">
    <location>
        <begin position="529"/>
        <end position="606"/>
    </location>
</feature>
<keyword evidence="5" id="KW-1185">Reference proteome</keyword>
<protein>
    <submittedName>
        <fullName evidence="4">LPS export ABC transporter periplasmic protein LptC</fullName>
    </submittedName>
</protein>
<comment type="caution">
    <text evidence="4">The sequence shown here is derived from an EMBL/GenBank/DDBJ whole genome shotgun (WGS) entry which is preliminary data.</text>
</comment>
<feature type="compositionally biased region" description="Pro residues" evidence="1">
    <location>
        <begin position="579"/>
        <end position="591"/>
    </location>
</feature>
<keyword evidence="2" id="KW-0732">Signal</keyword>
<dbReference type="Pfam" id="PF13100">
    <property type="entry name" value="OstA_2"/>
    <property type="match status" value="2"/>
</dbReference>
<feature type="domain" description="Organic solvent tolerance-like N-terminal" evidence="3">
    <location>
        <begin position="208"/>
        <end position="270"/>
    </location>
</feature>
<dbReference type="RefSeq" id="WP_169529372.1">
    <property type="nucleotide sequence ID" value="NZ_JABBGH010000001.1"/>
</dbReference>